<keyword evidence="8" id="KW-1185">Reference proteome</keyword>
<feature type="region of interest" description="Disordered" evidence="5">
    <location>
        <begin position="274"/>
        <end position="300"/>
    </location>
</feature>
<reference evidence="7 8" key="1">
    <citation type="journal article" date="2013" name="MBio">
        <title>Genome sequencing of the plant pathogen Taphrina deformans, the causal agent of peach leaf curl.</title>
        <authorList>
            <person name="Cisse O.H."/>
            <person name="Almeida J.M.G.C.F."/>
            <person name="Fonseca A."/>
            <person name="Kumar A.A."/>
            <person name="Salojaervi J."/>
            <person name="Overmyer K."/>
            <person name="Hauser P.M."/>
            <person name="Pagni M."/>
        </authorList>
    </citation>
    <scope>NUCLEOTIDE SEQUENCE [LARGE SCALE GENOMIC DNA]</scope>
    <source>
        <strain evidence="8">PYCC 5710 / ATCC 11124 / CBS 356.35 / IMI 108563 / JCM 9778 / NBRC 8474</strain>
    </source>
</reference>
<organism evidence="7 8">
    <name type="scientific">Taphrina deformans (strain PYCC 5710 / ATCC 11124 / CBS 356.35 / IMI 108563 / JCM 9778 / NBRC 8474)</name>
    <name type="common">Peach leaf curl fungus</name>
    <name type="synonym">Lalaria deformans</name>
    <dbReference type="NCBI Taxonomy" id="1097556"/>
    <lineage>
        <taxon>Eukaryota</taxon>
        <taxon>Fungi</taxon>
        <taxon>Dikarya</taxon>
        <taxon>Ascomycota</taxon>
        <taxon>Taphrinomycotina</taxon>
        <taxon>Taphrinomycetes</taxon>
        <taxon>Taphrinales</taxon>
        <taxon>Taphrinaceae</taxon>
        <taxon>Taphrina</taxon>
    </lineage>
</organism>
<dbReference type="InterPro" id="IPR018819">
    <property type="entry name" value="Nur1/Mug154"/>
</dbReference>
<dbReference type="VEuPathDB" id="FungiDB:TAPDE_002498"/>
<dbReference type="AlphaFoldDB" id="R4XGI8"/>
<dbReference type="EMBL" id="CAHR02000087">
    <property type="protein sequence ID" value="CCG82484.1"/>
    <property type="molecule type" value="Genomic_DNA"/>
</dbReference>
<feature type="transmembrane region" description="Helical" evidence="6">
    <location>
        <begin position="39"/>
        <end position="61"/>
    </location>
</feature>
<comment type="caution">
    <text evidence="7">The sequence shown here is derived from an EMBL/GenBank/DDBJ whole genome shotgun (WGS) entry which is preliminary data.</text>
</comment>
<evidence type="ECO:0000313" key="7">
    <source>
        <dbReference type="EMBL" id="CCG82484.1"/>
    </source>
</evidence>
<evidence type="ECO:0000256" key="4">
    <source>
        <dbReference type="ARBA" id="ARBA00023136"/>
    </source>
</evidence>
<dbReference type="GO" id="GO:0012505">
    <property type="term" value="C:endomembrane system"/>
    <property type="evidence" value="ECO:0007669"/>
    <property type="project" value="UniProtKB-SubCell"/>
</dbReference>
<dbReference type="eggNOG" id="ENOG502QV5S">
    <property type="taxonomic scope" value="Eukaryota"/>
</dbReference>
<keyword evidence="4 6" id="KW-0472">Membrane</keyword>
<dbReference type="GO" id="GO:0043007">
    <property type="term" value="P:maintenance of rDNA"/>
    <property type="evidence" value="ECO:0007669"/>
    <property type="project" value="TreeGrafter"/>
</dbReference>
<evidence type="ECO:0000256" key="2">
    <source>
        <dbReference type="ARBA" id="ARBA00022692"/>
    </source>
</evidence>
<evidence type="ECO:0000313" key="8">
    <source>
        <dbReference type="Proteomes" id="UP000013776"/>
    </source>
</evidence>
<proteinExistence type="predicted"/>
<feature type="transmembrane region" description="Helical" evidence="6">
    <location>
        <begin position="82"/>
        <end position="104"/>
    </location>
</feature>
<dbReference type="Pfam" id="PF10332">
    <property type="entry name" value="DUF2418"/>
    <property type="match status" value="1"/>
</dbReference>
<sequence>MPKLVRKSRSNWQGLVLDYLLEVSEDLSLFNWDRLSSRWIAPLGVIVNVTYWLACAQINYLQRNRLDDSHQSFDSRRVILAWNPSIVSLRLFCIFSPVHAIIIYSCAKNVLILLPVALLSAQNLYLVQLFEQYVQDKQSIYGQVFTEYENKFVQPRVGVMKRDVGVGTRPDDNGVYVEVHTPKVGIVDASKTVSALPRSASLIKMHDWERPVTGVSRDMPMSPNVWAQSSVSQSTRHTVASPIKINGSPAKMFRPAGWGASSTSGSFKGANPFVQNQGDNTDIGGMKRSKTTSSLSHNWD</sequence>
<evidence type="ECO:0000256" key="3">
    <source>
        <dbReference type="ARBA" id="ARBA00022989"/>
    </source>
</evidence>
<evidence type="ECO:0000256" key="5">
    <source>
        <dbReference type="SAM" id="MobiDB-lite"/>
    </source>
</evidence>
<dbReference type="GO" id="GO:0007096">
    <property type="term" value="P:regulation of exit from mitosis"/>
    <property type="evidence" value="ECO:0007669"/>
    <property type="project" value="TreeGrafter"/>
</dbReference>
<evidence type="ECO:0000256" key="6">
    <source>
        <dbReference type="SAM" id="Phobius"/>
    </source>
</evidence>
<dbReference type="STRING" id="1097556.R4XGI8"/>
<name>R4XGI8_TAPDE</name>
<dbReference type="Proteomes" id="UP000013776">
    <property type="component" value="Unassembled WGS sequence"/>
</dbReference>
<keyword evidence="3 6" id="KW-1133">Transmembrane helix</keyword>
<gene>
    <name evidence="7" type="ORF">TAPDE_002498</name>
</gene>
<evidence type="ECO:0000256" key="1">
    <source>
        <dbReference type="ARBA" id="ARBA00004127"/>
    </source>
</evidence>
<comment type="subcellular location">
    <subcellularLocation>
        <location evidence="1">Endomembrane system</location>
        <topology evidence="1">Multi-pass membrane protein</topology>
    </subcellularLocation>
</comment>
<keyword evidence="2 6" id="KW-0812">Transmembrane</keyword>
<feature type="compositionally biased region" description="Polar residues" evidence="5">
    <location>
        <begin position="291"/>
        <end position="300"/>
    </location>
</feature>
<dbReference type="PANTHER" id="PTHR28293">
    <property type="entry name" value="NUCLEAR RIM PROTEIN 1"/>
    <property type="match status" value="1"/>
</dbReference>
<accession>R4XGI8</accession>
<dbReference type="OrthoDB" id="3363151at2759"/>
<protein>
    <submittedName>
        <fullName evidence="7">Conserved fungal protein</fullName>
    </submittedName>
</protein>
<dbReference type="PANTHER" id="PTHR28293:SF1">
    <property type="entry name" value="NUCLEAR RIM PROTEIN 1"/>
    <property type="match status" value="1"/>
</dbReference>